<accession>A0A081K5P5</accession>
<dbReference type="Gene3D" id="3.10.180.10">
    <property type="entry name" value="2,3-Dihydroxybiphenyl 1,2-Dioxygenase, domain 1"/>
    <property type="match status" value="1"/>
</dbReference>
<dbReference type="InterPro" id="IPR037523">
    <property type="entry name" value="VOC_core"/>
</dbReference>
<comment type="caution">
    <text evidence="2">The sequence shown here is derived from an EMBL/GenBank/DDBJ whole genome shotgun (WGS) entry which is preliminary data.</text>
</comment>
<dbReference type="Proteomes" id="UP000027997">
    <property type="component" value="Unassembled WGS sequence"/>
</dbReference>
<dbReference type="PANTHER" id="PTHR36503">
    <property type="entry name" value="BLR2520 PROTEIN"/>
    <property type="match status" value="1"/>
</dbReference>
<sequence>MNPCINMITLGVHDFKVSLDFYQNGLGFPRYAYEGEEEVAFFELTGTWLSIYPIQLLAADAGITTTPLQSEFNGVTIYHNVKTPAEVEAIFHMAISAGAKKLRQPDQADWGGYTAYFNDPDGHVWGVIHNPFFWPGPV</sequence>
<dbReference type="SUPFAM" id="SSF54593">
    <property type="entry name" value="Glyoxalase/Bleomycin resistance protein/Dihydroxybiphenyl dioxygenase"/>
    <property type="match status" value="1"/>
</dbReference>
<dbReference type="EMBL" id="JOJP01000001">
    <property type="protein sequence ID" value="KEI69471.1"/>
    <property type="molecule type" value="Genomic_DNA"/>
</dbReference>
<dbReference type="PANTHER" id="PTHR36503:SF1">
    <property type="entry name" value="BLR2520 PROTEIN"/>
    <property type="match status" value="1"/>
</dbReference>
<feature type="domain" description="VOC" evidence="1">
    <location>
        <begin position="4"/>
        <end position="130"/>
    </location>
</feature>
<dbReference type="STRING" id="305900.GV64_00830"/>
<dbReference type="InterPro" id="IPR004360">
    <property type="entry name" value="Glyas_Fos-R_dOase_dom"/>
</dbReference>
<evidence type="ECO:0000313" key="2">
    <source>
        <dbReference type="EMBL" id="KEI69471.1"/>
    </source>
</evidence>
<dbReference type="eggNOG" id="COG0346">
    <property type="taxonomic scope" value="Bacteria"/>
</dbReference>
<dbReference type="PROSITE" id="PS51819">
    <property type="entry name" value="VOC"/>
    <property type="match status" value="1"/>
</dbReference>
<evidence type="ECO:0000313" key="3">
    <source>
        <dbReference type="Proteomes" id="UP000027997"/>
    </source>
</evidence>
<evidence type="ECO:0000259" key="1">
    <source>
        <dbReference type="PROSITE" id="PS51819"/>
    </source>
</evidence>
<keyword evidence="3" id="KW-1185">Reference proteome</keyword>
<dbReference type="RefSeq" id="WP_020582108.1">
    <property type="nucleotide sequence ID" value="NZ_JOJP01000001.1"/>
</dbReference>
<protein>
    <recommendedName>
        <fullName evidence="1">VOC domain-containing protein</fullName>
    </recommendedName>
</protein>
<organism evidence="2 3">
    <name type="scientific">Endozoicomonas elysicola</name>
    <dbReference type="NCBI Taxonomy" id="305900"/>
    <lineage>
        <taxon>Bacteria</taxon>
        <taxon>Pseudomonadati</taxon>
        <taxon>Pseudomonadota</taxon>
        <taxon>Gammaproteobacteria</taxon>
        <taxon>Oceanospirillales</taxon>
        <taxon>Endozoicomonadaceae</taxon>
        <taxon>Endozoicomonas</taxon>
    </lineage>
</organism>
<dbReference type="InterPro" id="IPR029068">
    <property type="entry name" value="Glyas_Bleomycin-R_OHBP_Dase"/>
</dbReference>
<reference evidence="2 3" key="1">
    <citation type="submission" date="2014-06" db="EMBL/GenBank/DDBJ databases">
        <title>Whole Genome Sequences of Three Symbiotic Endozoicomonas Bacteria.</title>
        <authorList>
            <person name="Neave M.J."/>
            <person name="Apprill A."/>
            <person name="Voolstra C.R."/>
        </authorList>
    </citation>
    <scope>NUCLEOTIDE SEQUENCE [LARGE SCALE GENOMIC DNA]</scope>
    <source>
        <strain evidence="2 3">DSM 22380</strain>
    </source>
</reference>
<proteinExistence type="predicted"/>
<dbReference type="Pfam" id="PF00903">
    <property type="entry name" value="Glyoxalase"/>
    <property type="match status" value="1"/>
</dbReference>
<name>A0A081K5P5_9GAMM</name>
<dbReference type="AlphaFoldDB" id="A0A081K5P5"/>
<gene>
    <name evidence="2" type="ORF">GV64_00830</name>
</gene>